<dbReference type="PANTHER" id="PTHR32182">
    <property type="entry name" value="DNA REPLICATION AND REPAIR PROTEIN RECF"/>
    <property type="match status" value="1"/>
</dbReference>
<dbReference type="Pfam" id="PF17728">
    <property type="entry name" value="BsuBI_PstI_RE_N"/>
    <property type="match status" value="1"/>
</dbReference>
<dbReference type="SUPFAM" id="SSF52540">
    <property type="entry name" value="P-loop containing nucleoside triphosphate hydrolases"/>
    <property type="match status" value="1"/>
</dbReference>
<dbReference type="EMBL" id="AMZN01000068">
    <property type="protein sequence ID" value="ELR69763.1"/>
    <property type="molecule type" value="Genomic_DNA"/>
</dbReference>
<dbReference type="STRING" id="1237149.C900_04610"/>
<dbReference type="GO" id="GO:0016887">
    <property type="term" value="F:ATP hydrolysis activity"/>
    <property type="evidence" value="ECO:0007669"/>
    <property type="project" value="InterPro"/>
</dbReference>
<dbReference type="Gene3D" id="3.40.50.300">
    <property type="entry name" value="P-loop containing nucleotide triphosphate hydrolases"/>
    <property type="match status" value="2"/>
</dbReference>
<reference evidence="4 5" key="1">
    <citation type="submission" date="2012-12" db="EMBL/GenBank/DDBJ databases">
        <title>Genome assembly of Fulvivirga imtechensis AK7.</title>
        <authorList>
            <person name="Nupur N."/>
            <person name="Khatri I."/>
            <person name="Kumar R."/>
            <person name="Subramanian S."/>
            <person name="Pinnaka A."/>
        </authorList>
    </citation>
    <scope>NUCLEOTIDE SEQUENCE [LARGE SCALE GENOMIC DNA]</scope>
    <source>
        <strain evidence="4 5">AK7</strain>
    </source>
</reference>
<name>L8JNN3_9BACT</name>
<comment type="caution">
    <text evidence="4">The sequence shown here is derived from an EMBL/GenBank/DDBJ whole genome shotgun (WGS) entry which is preliminary data.</text>
</comment>
<dbReference type="PANTHER" id="PTHR32182:SF25">
    <property type="entry name" value="SLR1056 PROTEIN"/>
    <property type="match status" value="1"/>
</dbReference>
<dbReference type="PATRIC" id="fig|1237149.3.peg.4126"/>
<evidence type="ECO:0000259" key="1">
    <source>
        <dbReference type="Pfam" id="PF13175"/>
    </source>
</evidence>
<dbReference type="eggNOG" id="COG0827">
    <property type="taxonomic scope" value="Bacteria"/>
</dbReference>
<dbReference type="AlphaFoldDB" id="L8JNN3"/>
<proteinExistence type="predicted"/>
<sequence>MDKIEQAQQILFDLGLPEAQRGKIAALTFLALCGIRKNSSWKDAKRQSLTLSKGIMDFVNENYDQDYKPNTRESFRKSALNPFVEQQVIDLNPDNPNLPPQSSKTHYAIKKLTLETVRSYGSRNWQEAKERFKRLQFVENIEETALVTHINILNYKSIENMELELGRFNVLIGANGSGKSNILEAIAMLGASKGNDLDLDGLMSRGVRVAKPTLTLSSFLGKQLKKQICIDAEFTDEGTRHLVKSTFQSTNLNDLYSKWIEKETEEHIPEVILDYVHKITNTREKLESDKLIDELNSLITQRGVNASNKYTEILAKFLIYNLSTQTLRGLDASSRKVPLGIYGEGLDVLISNFNSYETTKLLKCKLFFNWLDKIAFDKQDEFKLSGYKLGKSTSTLYFHDRYMQKSNNLFSAENANEGILHVIFYLALFISNKTPDFFAIDNIETALNPKLCRALIKELTNLSKERGKQTIITTHNPAILDGLNLNDDSQRLFEVYRTDEGATRVRRIKFKKGAPEKNLKLSEMWMEGLLGAVPQSF</sequence>
<feature type="domain" description="Endonuclease GajA/Old nuclease/RecF-like AAA" evidence="1">
    <location>
        <begin position="148"/>
        <end position="312"/>
    </location>
</feature>
<dbReference type="InterPro" id="IPR041454">
    <property type="entry name" value="BsuBI/PstI_N"/>
</dbReference>
<dbReference type="InterPro" id="IPR041962">
    <property type="entry name" value="BsuBI/PstI_N_sf"/>
</dbReference>
<keyword evidence="5" id="KW-1185">Reference proteome</keyword>
<dbReference type="Pfam" id="PF13175">
    <property type="entry name" value="AAA_15"/>
    <property type="match status" value="1"/>
</dbReference>
<dbReference type="GO" id="GO:0006302">
    <property type="term" value="P:double-strand break repair"/>
    <property type="evidence" value="ECO:0007669"/>
    <property type="project" value="TreeGrafter"/>
</dbReference>
<dbReference type="OrthoDB" id="9805802at2"/>
<dbReference type="GO" id="GO:0005524">
    <property type="term" value="F:ATP binding"/>
    <property type="evidence" value="ECO:0007669"/>
    <property type="project" value="InterPro"/>
</dbReference>
<evidence type="ECO:0000259" key="3">
    <source>
        <dbReference type="Pfam" id="PF17728"/>
    </source>
</evidence>
<evidence type="ECO:0000259" key="2">
    <source>
        <dbReference type="Pfam" id="PF13304"/>
    </source>
</evidence>
<gene>
    <name evidence="4" type="ORF">C900_04610</name>
</gene>
<accession>L8JNN3</accession>
<dbReference type="RefSeq" id="WP_009581799.1">
    <property type="nucleotide sequence ID" value="NZ_AMZN01000068.1"/>
</dbReference>
<evidence type="ECO:0000313" key="5">
    <source>
        <dbReference type="Proteomes" id="UP000011135"/>
    </source>
</evidence>
<dbReference type="Pfam" id="PF13304">
    <property type="entry name" value="AAA_21"/>
    <property type="match status" value="1"/>
</dbReference>
<feature type="domain" description="ATPase AAA-type core" evidence="2">
    <location>
        <begin position="409"/>
        <end position="481"/>
    </location>
</feature>
<organism evidence="4 5">
    <name type="scientific">Fulvivirga imtechensis AK7</name>
    <dbReference type="NCBI Taxonomy" id="1237149"/>
    <lineage>
        <taxon>Bacteria</taxon>
        <taxon>Pseudomonadati</taxon>
        <taxon>Bacteroidota</taxon>
        <taxon>Cytophagia</taxon>
        <taxon>Cytophagales</taxon>
        <taxon>Fulvivirgaceae</taxon>
        <taxon>Fulvivirga</taxon>
    </lineage>
</organism>
<dbReference type="GO" id="GO:0000731">
    <property type="term" value="P:DNA synthesis involved in DNA repair"/>
    <property type="evidence" value="ECO:0007669"/>
    <property type="project" value="TreeGrafter"/>
</dbReference>
<dbReference type="Proteomes" id="UP000011135">
    <property type="component" value="Unassembled WGS sequence"/>
</dbReference>
<dbReference type="Gene3D" id="1.10.10.1820">
    <property type="entry name" value="BsuBI/PstI restriction endonuclease-like"/>
    <property type="match status" value="1"/>
</dbReference>
<dbReference type="InterPro" id="IPR003959">
    <property type="entry name" value="ATPase_AAA_core"/>
</dbReference>
<feature type="domain" description="BsuBI/PstI restriction endonuclease HTH" evidence="3">
    <location>
        <begin position="1"/>
        <end position="134"/>
    </location>
</feature>
<dbReference type="eggNOG" id="COG4637">
    <property type="taxonomic scope" value="Bacteria"/>
</dbReference>
<dbReference type="InterPro" id="IPR041685">
    <property type="entry name" value="AAA_GajA/Old/RecF-like"/>
</dbReference>
<evidence type="ECO:0000313" key="4">
    <source>
        <dbReference type="EMBL" id="ELR69763.1"/>
    </source>
</evidence>
<protein>
    <submittedName>
        <fullName evidence="4">Type II restriction enzyme BsuBI</fullName>
    </submittedName>
</protein>
<dbReference type="InterPro" id="IPR027417">
    <property type="entry name" value="P-loop_NTPase"/>
</dbReference>